<dbReference type="Proteomes" id="UP000219689">
    <property type="component" value="Unassembled WGS sequence"/>
</dbReference>
<accession>A0A2A5QPF1</accession>
<dbReference type="EMBL" id="NXNI01000002">
    <property type="protein sequence ID" value="PCR88731.1"/>
    <property type="molecule type" value="Genomic_DNA"/>
</dbReference>
<evidence type="ECO:0000313" key="3">
    <source>
        <dbReference type="Proteomes" id="UP000219689"/>
    </source>
</evidence>
<protein>
    <submittedName>
        <fullName evidence="2">Uncharacterized protein</fullName>
    </submittedName>
</protein>
<reference evidence="2 3" key="1">
    <citation type="submission" date="2017-09" db="EMBL/GenBank/DDBJ databases">
        <title>Genome sequences of Natrinema ejinorence JCM 13890T.</title>
        <authorList>
            <person name="Roh S.W."/>
            <person name="Kim Y.B."/>
            <person name="Kim J.Y."/>
        </authorList>
    </citation>
    <scope>NUCLEOTIDE SEQUENCE [LARGE SCALE GENOMIC DNA]</scope>
    <source>
        <strain evidence="2 3">JCM 13890</strain>
    </source>
</reference>
<feature type="transmembrane region" description="Helical" evidence="1">
    <location>
        <begin position="45"/>
        <end position="72"/>
    </location>
</feature>
<evidence type="ECO:0000256" key="1">
    <source>
        <dbReference type="SAM" id="Phobius"/>
    </source>
</evidence>
<keyword evidence="1" id="KW-1133">Transmembrane helix</keyword>
<feature type="transmembrane region" description="Helical" evidence="1">
    <location>
        <begin position="93"/>
        <end position="117"/>
    </location>
</feature>
<evidence type="ECO:0000313" key="2">
    <source>
        <dbReference type="EMBL" id="PCR88731.1"/>
    </source>
</evidence>
<comment type="caution">
    <text evidence="2">The sequence shown here is derived from an EMBL/GenBank/DDBJ whole genome shotgun (WGS) entry which is preliminary data.</text>
</comment>
<name>A0A2A5QPF1_9EURY</name>
<keyword evidence="1" id="KW-0472">Membrane</keyword>
<organism evidence="2 3">
    <name type="scientific">Natrinema ejinorense</name>
    <dbReference type="NCBI Taxonomy" id="373386"/>
    <lineage>
        <taxon>Archaea</taxon>
        <taxon>Methanobacteriati</taxon>
        <taxon>Methanobacteriota</taxon>
        <taxon>Stenosarchaea group</taxon>
        <taxon>Halobacteria</taxon>
        <taxon>Halobacteriales</taxon>
        <taxon>Natrialbaceae</taxon>
        <taxon>Natrinema</taxon>
    </lineage>
</organism>
<proteinExistence type="predicted"/>
<sequence length="166" mass="17427">MFAFYLEGLVGRRVVEPVLAVLALLLADGVVNDSTILFETVPGPLWVPVIILVPGLLALSVLVGVLAHGIRLGSAVLGSGGRLQPSDTSVTRILASLVLGPFAVFTLWWALATLIVHYLAETGGVSPSIWALLFGGGLGALVSSRAVFFQLFPAGPLSRLRDRSVE</sequence>
<feature type="transmembrane region" description="Helical" evidence="1">
    <location>
        <begin position="129"/>
        <end position="152"/>
    </location>
</feature>
<keyword evidence="3" id="KW-1185">Reference proteome</keyword>
<dbReference type="RefSeq" id="WP_097381752.1">
    <property type="nucleotide sequence ID" value="NZ_NXNI01000002.1"/>
</dbReference>
<gene>
    <name evidence="2" type="ORF">CP557_19710</name>
</gene>
<keyword evidence="1" id="KW-0812">Transmembrane</keyword>
<dbReference type="OrthoDB" id="177880at2157"/>
<dbReference type="AlphaFoldDB" id="A0A2A5QPF1"/>